<dbReference type="Gene3D" id="3.40.30.10">
    <property type="entry name" value="Glutaredoxin"/>
    <property type="match status" value="1"/>
</dbReference>
<feature type="domain" description="GST C-terminal" evidence="2">
    <location>
        <begin position="91"/>
        <end position="214"/>
    </location>
</feature>
<evidence type="ECO:0000259" key="1">
    <source>
        <dbReference type="PROSITE" id="PS50404"/>
    </source>
</evidence>
<sequence length="222" mass="25955">MTQTIDLPILYSLRNCPYAMRARLAIYASGQQVQLRDIVLSNKPDEMLKVSPKGTVPVLVTTDNQVIDESLAIMQWAFLQTDPEGYTNKAVPKALDEMLAVIAIFDNEFKGHLERYRCSKRYHEPSLPEDRQQCERYLADLESRLCLHQYLMSDKPSLTDLALMPFMRQFAQVERQWYLQSPYPKLRQWLNHFLQSRMFSKVMVQNSMWLDTKQRLIFGAGV</sequence>
<name>A0ABV0FRC3_9GAMM</name>
<dbReference type="InterPro" id="IPR040079">
    <property type="entry name" value="Glutathione_S-Trfase"/>
</dbReference>
<dbReference type="SUPFAM" id="SSF47616">
    <property type="entry name" value="GST C-terminal domain-like"/>
    <property type="match status" value="1"/>
</dbReference>
<organism evidence="3 4">
    <name type="scientific">Shewanella vesiculosa</name>
    <dbReference type="NCBI Taxonomy" id="518738"/>
    <lineage>
        <taxon>Bacteria</taxon>
        <taxon>Pseudomonadati</taxon>
        <taxon>Pseudomonadota</taxon>
        <taxon>Gammaproteobacteria</taxon>
        <taxon>Alteromonadales</taxon>
        <taxon>Shewanellaceae</taxon>
        <taxon>Shewanella</taxon>
    </lineage>
</organism>
<feature type="domain" description="GST N-terminal" evidence="1">
    <location>
        <begin position="6"/>
        <end position="85"/>
    </location>
</feature>
<dbReference type="Pfam" id="PF13410">
    <property type="entry name" value="GST_C_2"/>
    <property type="match status" value="1"/>
</dbReference>
<evidence type="ECO:0000259" key="2">
    <source>
        <dbReference type="PROSITE" id="PS50405"/>
    </source>
</evidence>
<dbReference type="SFLD" id="SFLDS00019">
    <property type="entry name" value="Glutathione_Transferase_(cytos"/>
    <property type="match status" value="1"/>
</dbReference>
<dbReference type="InterPro" id="IPR050983">
    <property type="entry name" value="GST_Omega/HSP26"/>
</dbReference>
<evidence type="ECO:0000313" key="4">
    <source>
        <dbReference type="Proteomes" id="UP001477278"/>
    </source>
</evidence>
<dbReference type="Pfam" id="PF13417">
    <property type="entry name" value="GST_N_3"/>
    <property type="match status" value="1"/>
</dbReference>
<dbReference type="PROSITE" id="PS50404">
    <property type="entry name" value="GST_NTER"/>
    <property type="match status" value="1"/>
</dbReference>
<dbReference type="RefSeq" id="WP_347689915.1">
    <property type="nucleotide sequence ID" value="NZ_JBDPZN010000002.1"/>
</dbReference>
<dbReference type="CDD" id="cd03196">
    <property type="entry name" value="GST_C_5"/>
    <property type="match status" value="1"/>
</dbReference>
<protein>
    <submittedName>
        <fullName evidence="3">Glutathione S-transferase</fullName>
    </submittedName>
</protein>
<keyword evidence="4" id="KW-1185">Reference proteome</keyword>
<dbReference type="PANTHER" id="PTHR43968">
    <property type="match status" value="1"/>
</dbReference>
<proteinExistence type="predicted"/>
<dbReference type="InterPro" id="IPR036282">
    <property type="entry name" value="Glutathione-S-Trfase_C_sf"/>
</dbReference>
<reference evidence="3 4" key="1">
    <citation type="submission" date="2024-05" db="EMBL/GenBank/DDBJ databases">
        <title>Genome sequencing of Marine Estuary Bacteria, Shewanella vesiculosa and S. baltica, and Pseudomonas syringae.</title>
        <authorList>
            <person name="Gurung A."/>
            <person name="Maclea K.S."/>
        </authorList>
    </citation>
    <scope>NUCLEOTIDE SEQUENCE [LARGE SCALE GENOMIC DNA]</scope>
    <source>
        <strain evidence="3 4">1A</strain>
    </source>
</reference>
<gene>
    <name evidence="3" type="ORF">ABHN84_07490</name>
</gene>
<dbReference type="SFLD" id="SFLDG00358">
    <property type="entry name" value="Main_(cytGST)"/>
    <property type="match status" value="1"/>
</dbReference>
<dbReference type="InterPro" id="IPR036249">
    <property type="entry name" value="Thioredoxin-like_sf"/>
</dbReference>
<dbReference type="InterPro" id="IPR010987">
    <property type="entry name" value="Glutathione-S-Trfase_C-like"/>
</dbReference>
<dbReference type="PROSITE" id="PS50405">
    <property type="entry name" value="GST_CTER"/>
    <property type="match status" value="1"/>
</dbReference>
<accession>A0ABV0FRC3</accession>
<dbReference type="Proteomes" id="UP001477278">
    <property type="component" value="Unassembled WGS sequence"/>
</dbReference>
<dbReference type="PANTHER" id="PTHR43968:SF6">
    <property type="entry name" value="GLUTATHIONE S-TRANSFERASE OMEGA"/>
    <property type="match status" value="1"/>
</dbReference>
<comment type="caution">
    <text evidence="3">The sequence shown here is derived from an EMBL/GenBank/DDBJ whole genome shotgun (WGS) entry which is preliminary data.</text>
</comment>
<evidence type="ECO:0000313" key="3">
    <source>
        <dbReference type="EMBL" id="MEO3682138.1"/>
    </source>
</evidence>
<dbReference type="InterPro" id="IPR004045">
    <property type="entry name" value="Glutathione_S-Trfase_N"/>
</dbReference>
<dbReference type="SUPFAM" id="SSF52833">
    <property type="entry name" value="Thioredoxin-like"/>
    <property type="match status" value="1"/>
</dbReference>
<dbReference type="EMBL" id="JBDPZN010000002">
    <property type="protein sequence ID" value="MEO3682138.1"/>
    <property type="molecule type" value="Genomic_DNA"/>
</dbReference>
<dbReference type="Gene3D" id="1.20.1050.10">
    <property type="match status" value="1"/>
</dbReference>